<feature type="domain" description="N-acetyltransferase" evidence="3">
    <location>
        <begin position="1"/>
        <end position="161"/>
    </location>
</feature>
<evidence type="ECO:0000256" key="1">
    <source>
        <dbReference type="ARBA" id="ARBA00022679"/>
    </source>
</evidence>
<dbReference type="CDD" id="cd04301">
    <property type="entry name" value="NAT_SF"/>
    <property type="match status" value="1"/>
</dbReference>
<dbReference type="PROSITE" id="PS51186">
    <property type="entry name" value="GNAT"/>
    <property type="match status" value="1"/>
</dbReference>
<dbReference type="PANTHER" id="PTHR43877">
    <property type="entry name" value="AMINOALKYLPHOSPHONATE N-ACETYLTRANSFERASE-RELATED-RELATED"/>
    <property type="match status" value="1"/>
</dbReference>
<gene>
    <name evidence="4" type="ORF">D1B32_03415</name>
</gene>
<keyword evidence="1 4" id="KW-0808">Transferase</keyword>
<proteinExistence type="predicted"/>
<sequence>MMIRKATIVDAEDIAKVHVDSWKTAYKGILPDEFLNRLSYEQRTMLWERNTLEQNVYVAENAEGKVVGFSIGEKERTEMYDGYEGELNAIYILKAYQRQGIGKLLIQPVVEELLQKGITTMIVKVIEENPSRVFYESLGAHIVDRLEIKIAGAFMHEIVYGWSDLKQLQKVAERAYEK</sequence>
<dbReference type="EMBL" id="QWEH01000002">
    <property type="protein sequence ID" value="RHW34234.1"/>
    <property type="molecule type" value="Genomic_DNA"/>
</dbReference>
<evidence type="ECO:0000256" key="2">
    <source>
        <dbReference type="ARBA" id="ARBA00023315"/>
    </source>
</evidence>
<evidence type="ECO:0000259" key="3">
    <source>
        <dbReference type="PROSITE" id="PS51186"/>
    </source>
</evidence>
<protein>
    <submittedName>
        <fullName evidence="4">GNAT family N-acetyltransferase</fullName>
    </submittedName>
</protein>
<dbReference type="AlphaFoldDB" id="A0A417YLH1"/>
<dbReference type="Proteomes" id="UP000285456">
    <property type="component" value="Unassembled WGS sequence"/>
</dbReference>
<dbReference type="SUPFAM" id="SSF55729">
    <property type="entry name" value="Acyl-CoA N-acyltransferases (Nat)"/>
    <property type="match status" value="1"/>
</dbReference>
<dbReference type="InterPro" id="IPR050832">
    <property type="entry name" value="Bact_Acetyltransf"/>
</dbReference>
<name>A0A417YLH1_9BACI</name>
<dbReference type="InterPro" id="IPR016181">
    <property type="entry name" value="Acyl_CoA_acyltransferase"/>
</dbReference>
<keyword evidence="2" id="KW-0012">Acyltransferase</keyword>
<dbReference type="Gene3D" id="3.40.630.30">
    <property type="match status" value="1"/>
</dbReference>
<dbReference type="GO" id="GO:0016747">
    <property type="term" value="F:acyltransferase activity, transferring groups other than amino-acyl groups"/>
    <property type="evidence" value="ECO:0007669"/>
    <property type="project" value="InterPro"/>
</dbReference>
<dbReference type="RefSeq" id="WP_095309952.1">
    <property type="nucleotide sequence ID" value="NZ_JAMAWL010000010.1"/>
</dbReference>
<dbReference type="Pfam" id="PF00583">
    <property type="entry name" value="Acetyltransf_1"/>
    <property type="match status" value="1"/>
</dbReference>
<reference evidence="4 5" key="1">
    <citation type="journal article" date="2007" name="Int. J. Syst. Evol. Microbiol.">
        <title>Oceanobacillus profundus sp. nov., isolated from a deep-sea sediment core.</title>
        <authorList>
            <person name="Kim Y.G."/>
            <person name="Choi D.H."/>
            <person name="Hyun S."/>
            <person name="Cho B.C."/>
        </authorList>
    </citation>
    <scope>NUCLEOTIDE SEQUENCE [LARGE SCALE GENOMIC DNA]</scope>
    <source>
        <strain evidence="4 5">DSM 18246</strain>
    </source>
</reference>
<accession>A0A417YLH1</accession>
<evidence type="ECO:0000313" key="5">
    <source>
        <dbReference type="Proteomes" id="UP000285456"/>
    </source>
</evidence>
<organism evidence="4 5">
    <name type="scientific">Oceanobacillus profundus</name>
    <dbReference type="NCBI Taxonomy" id="372463"/>
    <lineage>
        <taxon>Bacteria</taxon>
        <taxon>Bacillati</taxon>
        <taxon>Bacillota</taxon>
        <taxon>Bacilli</taxon>
        <taxon>Bacillales</taxon>
        <taxon>Bacillaceae</taxon>
        <taxon>Oceanobacillus</taxon>
    </lineage>
</organism>
<dbReference type="OrthoDB" id="5292888at2"/>
<evidence type="ECO:0000313" key="4">
    <source>
        <dbReference type="EMBL" id="RHW34234.1"/>
    </source>
</evidence>
<comment type="caution">
    <text evidence="4">The sequence shown here is derived from an EMBL/GenBank/DDBJ whole genome shotgun (WGS) entry which is preliminary data.</text>
</comment>
<keyword evidence="5" id="KW-1185">Reference proteome</keyword>
<dbReference type="InterPro" id="IPR000182">
    <property type="entry name" value="GNAT_dom"/>
</dbReference>